<reference evidence="3" key="1">
    <citation type="submission" date="2025-08" db="UniProtKB">
        <authorList>
            <consortium name="RefSeq"/>
        </authorList>
    </citation>
    <scope>IDENTIFICATION</scope>
    <source>
        <tissue evidence="3">Whole blood</tissue>
    </source>
</reference>
<dbReference type="KEGG" id="ppad:109251545"/>
<name>A0A9V1ECS9_PANPR</name>
<organism evidence="2 3">
    <name type="scientific">Panthera pardus</name>
    <name type="common">Leopard</name>
    <name type="synonym">Felis pardus</name>
    <dbReference type="NCBI Taxonomy" id="9691"/>
    <lineage>
        <taxon>Eukaryota</taxon>
        <taxon>Metazoa</taxon>
        <taxon>Chordata</taxon>
        <taxon>Craniata</taxon>
        <taxon>Vertebrata</taxon>
        <taxon>Euteleostomi</taxon>
        <taxon>Mammalia</taxon>
        <taxon>Eutheria</taxon>
        <taxon>Laurasiatheria</taxon>
        <taxon>Carnivora</taxon>
        <taxon>Feliformia</taxon>
        <taxon>Felidae</taxon>
        <taxon>Pantherinae</taxon>
        <taxon>Panthera</taxon>
    </lineage>
</organism>
<feature type="compositionally biased region" description="Low complexity" evidence="1">
    <location>
        <begin position="91"/>
        <end position="108"/>
    </location>
</feature>
<dbReference type="GeneID" id="109251545"/>
<gene>
    <name evidence="3" type="primary">LOC109251545</name>
</gene>
<feature type="region of interest" description="Disordered" evidence="1">
    <location>
        <begin position="1"/>
        <end position="269"/>
    </location>
</feature>
<feature type="compositionally biased region" description="Basic and acidic residues" evidence="1">
    <location>
        <begin position="129"/>
        <end position="141"/>
    </location>
</feature>
<accession>A0A9V1ECS9</accession>
<dbReference type="Proteomes" id="UP001165780">
    <property type="component" value="Unplaced"/>
</dbReference>
<feature type="compositionally biased region" description="Basic and acidic residues" evidence="1">
    <location>
        <begin position="40"/>
        <end position="52"/>
    </location>
</feature>
<keyword evidence="2" id="KW-1185">Reference proteome</keyword>
<dbReference type="RefSeq" id="XP_019278814.1">
    <property type="nucleotide sequence ID" value="XM_019423269.2"/>
</dbReference>
<evidence type="ECO:0000313" key="2">
    <source>
        <dbReference type="Proteomes" id="UP001165780"/>
    </source>
</evidence>
<proteinExistence type="predicted"/>
<feature type="compositionally biased region" description="Low complexity" evidence="1">
    <location>
        <begin position="207"/>
        <end position="216"/>
    </location>
</feature>
<protein>
    <submittedName>
        <fullName evidence="3">Proline-rich proteoglycan 2-like</fullName>
    </submittedName>
</protein>
<evidence type="ECO:0000256" key="1">
    <source>
        <dbReference type="SAM" id="MobiDB-lite"/>
    </source>
</evidence>
<sequence length="269" mass="28016">MLKGQKANRKYNSNQEGKWNEIGPYSHERQATLGSSEGLPHLEKAQTGEHDQGSVGGVGPFSPQPCRVPAEPPPARLRQQAPRGRKIVSLGGPARPRRCAQPARQPRGGVRAASPASLGGPRTPTGRRASADRSAGFRERAPAPARPPRPRGPEGAPPAPPVQRLRSTPAPPVPGTSHEAPPGFRPPGQRPQSPASSTADGQGAGAHGPAAPSGAAVRELVQSPVPARSPPATHQPARLRHGVPARARSSPATRPGPQHTARTGCVHRK</sequence>
<evidence type="ECO:0000313" key="3">
    <source>
        <dbReference type="RefSeq" id="XP_019278814.1"/>
    </source>
</evidence>
<dbReference type="AlphaFoldDB" id="A0A9V1ECS9"/>